<feature type="compositionally biased region" description="Low complexity" evidence="1">
    <location>
        <begin position="237"/>
        <end position="247"/>
    </location>
</feature>
<gene>
    <name evidence="2" type="ORF">EWM63_08560</name>
</gene>
<dbReference type="RefSeq" id="WP_130186150.1">
    <property type="nucleotide sequence ID" value="NZ_CP035913.1"/>
</dbReference>
<dbReference type="Proteomes" id="UP000290637">
    <property type="component" value="Chromosome"/>
</dbReference>
<sequence>MLNNLSETIGTIRATCLRITSRHRKAWRDIPPELYEYWSRTARFEFQGIPRDAFFYARASDALLDFFECVRRSNRPCALPSKAADSVWHAWLSYSPASLDAFCERHFGQRIPHVEAVDMTGGMAMPIAMTLVTARTLDGLGLAGPRVPRLFATDRALRMPQGHAWRVRGNWMVLSHMDPYGRPSQHTRVHPATEPDFLLAAGLIAQGDYDRWLRACATSGNSGSAVDGAGPELACEGGSTDSGDSGSSDGGSSCGGGCGGGGCGS</sequence>
<dbReference type="OrthoDB" id="278697at2"/>
<dbReference type="EMBL" id="CP035913">
    <property type="protein sequence ID" value="QBE63017.1"/>
    <property type="molecule type" value="Genomic_DNA"/>
</dbReference>
<accession>A0A4P6KVV1</accession>
<name>A0A4P6KVV1_9BURK</name>
<evidence type="ECO:0000256" key="1">
    <source>
        <dbReference type="SAM" id="MobiDB-lite"/>
    </source>
</evidence>
<dbReference type="KEGG" id="plue:EWM63_08560"/>
<evidence type="ECO:0000313" key="3">
    <source>
        <dbReference type="Proteomes" id="UP000290637"/>
    </source>
</evidence>
<keyword evidence="3" id="KW-1185">Reference proteome</keyword>
<proteinExistence type="predicted"/>
<dbReference type="AlphaFoldDB" id="A0A4P6KVV1"/>
<organism evidence="2 3">
    <name type="scientific">Pseudoduganella lutea</name>
    <dbReference type="NCBI Taxonomy" id="321985"/>
    <lineage>
        <taxon>Bacteria</taxon>
        <taxon>Pseudomonadati</taxon>
        <taxon>Pseudomonadota</taxon>
        <taxon>Betaproteobacteria</taxon>
        <taxon>Burkholderiales</taxon>
        <taxon>Oxalobacteraceae</taxon>
        <taxon>Telluria group</taxon>
        <taxon>Pseudoduganella</taxon>
    </lineage>
</organism>
<evidence type="ECO:0000313" key="2">
    <source>
        <dbReference type="EMBL" id="QBE63017.1"/>
    </source>
</evidence>
<feature type="region of interest" description="Disordered" evidence="1">
    <location>
        <begin position="235"/>
        <end position="265"/>
    </location>
</feature>
<reference evidence="2 3" key="1">
    <citation type="submission" date="2019-02" db="EMBL/GenBank/DDBJ databases">
        <title>Draft Genome Sequences of Six Type Strains of the Genus Massilia.</title>
        <authorList>
            <person name="Miess H."/>
            <person name="Frediansyhah A."/>
            <person name="Gross H."/>
        </authorList>
    </citation>
    <scope>NUCLEOTIDE SEQUENCE [LARGE SCALE GENOMIC DNA]</scope>
    <source>
        <strain evidence="2 3">DSM 17473</strain>
    </source>
</reference>
<protein>
    <submittedName>
        <fullName evidence="2">Uncharacterized protein</fullName>
    </submittedName>
</protein>
<feature type="compositionally biased region" description="Gly residues" evidence="1">
    <location>
        <begin position="248"/>
        <end position="265"/>
    </location>
</feature>